<evidence type="ECO:0000259" key="6">
    <source>
        <dbReference type="Pfam" id="PF00685"/>
    </source>
</evidence>
<feature type="active site" description="For sulfotransferase activity" evidence="3">
    <location>
        <position position="433"/>
    </location>
</feature>
<keyword evidence="5" id="KW-0472">Membrane</keyword>
<keyword evidence="2" id="KW-0325">Glycoprotein</keyword>
<feature type="transmembrane region" description="Helical" evidence="5">
    <location>
        <begin position="56"/>
        <end position="84"/>
    </location>
</feature>
<sequence length="714" mass="81935">MARQLHPSTSSDWCVMSNFEMRKRVLSGKDATPALATPVMISQGGNNPKDGRKRPVLPLASTIPTPVLLASLVIVVLGLGYLILIRSFTDTSLGELPQTTEKMMKSQNRNPILRRPNLAESSPEQKIRDRVTPKPSISLPNVLLIEAGTSVVSNWLFQAGACHPQVFENEPSYYATQVQFFDQDRRYNQGLEFYSKRYEHCLEEEGAEILLDATPNTLEFPQRVHDIYSQDAAGSAMATLKLIFVLREPVERELAAYKLKANDYKQSTDKKNGWFSDAVHEDGTLMTFEQYSLKVLRMYIKEKLDYYRSGLYGMHLIEWAKLFNRNQLLVLNYDEIRDDPSKAQWRIEQFLGKNLGGSLSAYDVIQTEDIPKRAIKLLEPLFRKSNEVLYDFLRDNPGPSVEQSPFSRFKQRISPKEHTGLVLPNVLLIGAQKAGTSAVAEWLFSNGVCNPEAFDGEPFFFNKEAQFFDNDRRYKQGIEFYANRFDHCIDEGLDELIMDGTPNTIEHPQRVYDIYSQPAAGDSISKLKLIVILREPIDRELSSYNHKVFDYKEAEAKEKRGWVNGTWYRDVVHKQDGTIKTFTEYCEFVKLYMMVGAPTYKISRYVEHLKNWVRLFDRSHLLVLSYDELLNNPSKVQWRIEKFLGTKFDGALAKTNQSGSASKVKEIPHSAIQVLEPVFHDLNEELYKFLNNTPGPPMEQSPFPRFYVRSSNNT</sequence>
<feature type="domain" description="Sulfotransferase" evidence="6">
    <location>
        <begin position="424"/>
        <end position="649"/>
    </location>
</feature>
<dbReference type="Pfam" id="PF00685">
    <property type="entry name" value="Sulfotransfer_1"/>
    <property type="match status" value="2"/>
</dbReference>
<gene>
    <name evidence="7" type="ORF">HJC23_012322</name>
</gene>
<dbReference type="InterPro" id="IPR037359">
    <property type="entry name" value="NST/OST"/>
</dbReference>
<organism evidence="7 8">
    <name type="scientific">Cyclotella cryptica</name>
    <dbReference type="NCBI Taxonomy" id="29204"/>
    <lineage>
        <taxon>Eukaryota</taxon>
        <taxon>Sar</taxon>
        <taxon>Stramenopiles</taxon>
        <taxon>Ochrophyta</taxon>
        <taxon>Bacillariophyta</taxon>
        <taxon>Coscinodiscophyceae</taxon>
        <taxon>Thalassiosirophycidae</taxon>
        <taxon>Stephanodiscales</taxon>
        <taxon>Stephanodiscaceae</taxon>
        <taxon>Cyclotella</taxon>
    </lineage>
</organism>
<dbReference type="Gene3D" id="3.40.50.300">
    <property type="entry name" value="P-loop containing nucleotide triphosphate hydrolases"/>
    <property type="match status" value="2"/>
</dbReference>
<dbReference type="Proteomes" id="UP001516023">
    <property type="component" value="Unassembled WGS sequence"/>
</dbReference>
<feature type="binding site" evidence="4">
    <location>
        <position position="534"/>
    </location>
    <ligand>
        <name>3'-phosphoadenylyl sulfate</name>
        <dbReference type="ChEBI" id="CHEBI:58339"/>
    </ligand>
</feature>
<feature type="domain" description="Sulfotransferase" evidence="6">
    <location>
        <begin position="148"/>
        <end position="355"/>
    </location>
</feature>
<keyword evidence="5" id="KW-0812">Transmembrane</keyword>
<dbReference type="InterPro" id="IPR027417">
    <property type="entry name" value="P-loop_NTPase"/>
</dbReference>
<protein>
    <recommendedName>
        <fullName evidence="6">Sulfotransferase domain-containing protein</fullName>
    </recommendedName>
</protein>
<dbReference type="PANTHER" id="PTHR10605">
    <property type="entry name" value="HEPARAN SULFATE SULFOTRANSFERASE"/>
    <property type="match status" value="1"/>
</dbReference>
<dbReference type="GO" id="GO:0016740">
    <property type="term" value="F:transferase activity"/>
    <property type="evidence" value="ECO:0007669"/>
    <property type="project" value="UniProtKB-KW"/>
</dbReference>
<feature type="binding site" evidence="4">
    <location>
        <position position="542"/>
    </location>
    <ligand>
        <name>3'-phosphoadenylyl sulfate</name>
        <dbReference type="ChEBI" id="CHEBI:58339"/>
    </ligand>
</feature>
<dbReference type="EMBL" id="JABMIG020000049">
    <property type="protein sequence ID" value="KAL3798031.1"/>
    <property type="molecule type" value="Genomic_DNA"/>
</dbReference>
<comment type="caution">
    <text evidence="7">The sequence shown here is derived from an EMBL/GenBank/DDBJ whole genome shotgun (WGS) entry which is preliminary data.</text>
</comment>
<evidence type="ECO:0000256" key="2">
    <source>
        <dbReference type="ARBA" id="ARBA00023180"/>
    </source>
</evidence>
<proteinExistence type="predicted"/>
<keyword evidence="5" id="KW-1133">Transmembrane helix</keyword>
<dbReference type="SUPFAM" id="SSF52540">
    <property type="entry name" value="P-loop containing nucleoside triphosphate hydrolases"/>
    <property type="match status" value="2"/>
</dbReference>
<dbReference type="AlphaFoldDB" id="A0ABD3QE49"/>
<keyword evidence="1" id="KW-0808">Transferase</keyword>
<evidence type="ECO:0000256" key="1">
    <source>
        <dbReference type="ARBA" id="ARBA00022679"/>
    </source>
</evidence>
<dbReference type="PANTHER" id="PTHR10605:SF56">
    <property type="entry name" value="BIFUNCTIONAL HEPARAN SULFATE N-DEACETYLASE_N-SULFOTRANSFERASE"/>
    <property type="match status" value="1"/>
</dbReference>
<evidence type="ECO:0000313" key="7">
    <source>
        <dbReference type="EMBL" id="KAL3798031.1"/>
    </source>
</evidence>
<accession>A0ABD3QE49</accession>
<evidence type="ECO:0000256" key="5">
    <source>
        <dbReference type="SAM" id="Phobius"/>
    </source>
</evidence>
<reference evidence="7 8" key="1">
    <citation type="journal article" date="2020" name="G3 (Bethesda)">
        <title>Improved Reference Genome for Cyclotella cryptica CCMP332, a Model for Cell Wall Morphogenesis, Salinity Adaptation, and Lipid Production in Diatoms (Bacillariophyta).</title>
        <authorList>
            <person name="Roberts W.R."/>
            <person name="Downey K.M."/>
            <person name="Ruck E.C."/>
            <person name="Traller J.C."/>
            <person name="Alverson A.J."/>
        </authorList>
    </citation>
    <scope>NUCLEOTIDE SEQUENCE [LARGE SCALE GENOMIC DNA]</scope>
    <source>
        <strain evidence="7 8">CCMP332</strain>
    </source>
</reference>
<evidence type="ECO:0000256" key="3">
    <source>
        <dbReference type="PIRSR" id="PIRSR637359-1"/>
    </source>
</evidence>
<evidence type="ECO:0000256" key="4">
    <source>
        <dbReference type="PIRSR" id="PIRSR637359-2"/>
    </source>
</evidence>
<name>A0ABD3QE49_9STRA</name>
<evidence type="ECO:0000313" key="8">
    <source>
        <dbReference type="Proteomes" id="UP001516023"/>
    </source>
</evidence>
<dbReference type="InterPro" id="IPR000863">
    <property type="entry name" value="Sulfotransferase_dom"/>
</dbReference>
<keyword evidence="8" id="KW-1185">Reference proteome</keyword>